<accession>A0A1Y1UXU9</accession>
<name>A0A1Y1UXU9_9FUNG</name>
<reference evidence="2 3" key="2">
    <citation type="submission" date="2016-08" db="EMBL/GenBank/DDBJ databases">
        <title>Pervasive Adenine N6-methylation of Active Genes in Fungi.</title>
        <authorList>
            <consortium name="DOE Joint Genome Institute"/>
            <person name="Mondo S.J."/>
            <person name="Dannebaum R.O."/>
            <person name="Kuo R.C."/>
            <person name="Labutti K."/>
            <person name="Haridas S."/>
            <person name="Kuo A."/>
            <person name="Salamov A."/>
            <person name="Ahrendt S.R."/>
            <person name="Lipzen A."/>
            <person name="Sullivan W."/>
            <person name="Andreopoulos W.B."/>
            <person name="Clum A."/>
            <person name="Lindquist E."/>
            <person name="Daum C."/>
            <person name="Ramamoorthy G.K."/>
            <person name="Gryganskyi A."/>
            <person name="Culley D."/>
            <person name="Magnuson J.K."/>
            <person name="James T.Y."/>
            <person name="O'Malley M.A."/>
            <person name="Stajich J.E."/>
            <person name="Spatafora J.W."/>
            <person name="Visel A."/>
            <person name="Grigoriev I.V."/>
        </authorList>
    </citation>
    <scope>NUCLEOTIDE SEQUENCE [LARGE SCALE GENOMIC DNA]</scope>
    <source>
        <strain evidence="3">finn</strain>
    </source>
</reference>
<feature type="coiled-coil region" evidence="1">
    <location>
        <begin position="252"/>
        <end position="279"/>
    </location>
</feature>
<gene>
    <name evidence="2" type="ORF">BCR36DRAFT_304615</name>
</gene>
<dbReference type="EMBL" id="MCFH01000055">
    <property type="protein sequence ID" value="ORX43151.1"/>
    <property type="molecule type" value="Genomic_DNA"/>
</dbReference>
<dbReference type="Pfam" id="PF25880">
    <property type="entry name" value="WHD_CHMP7_1st"/>
    <property type="match status" value="1"/>
</dbReference>
<reference evidence="2 3" key="1">
    <citation type="submission" date="2016-08" db="EMBL/GenBank/DDBJ databases">
        <title>Genomes of anaerobic fungi encode conserved fungal cellulosomes for biomass hydrolysis.</title>
        <authorList>
            <consortium name="DOE Joint Genome Institute"/>
            <person name="Haitjema C.H."/>
            <person name="Gilmore S.P."/>
            <person name="Henske J.K."/>
            <person name="Solomon K.V."/>
            <person name="De Groot R."/>
            <person name="Kuo A."/>
            <person name="Mondo S.J."/>
            <person name="Salamov A.A."/>
            <person name="Labutti K."/>
            <person name="Zhao Z."/>
            <person name="Chiniquy J."/>
            <person name="Barry K."/>
            <person name="Brewer H.M."/>
            <person name="Purvine S.O."/>
            <person name="Wright A.T."/>
            <person name="Boxma B."/>
            <person name="Van Alen T."/>
            <person name="Hackstein J.H."/>
            <person name="Baker S.E."/>
            <person name="Grigoriev I.V."/>
            <person name="O'Malley M.A."/>
        </authorList>
    </citation>
    <scope>NUCLEOTIDE SEQUENCE [LARGE SCALE GENOMIC DNA]</scope>
    <source>
        <strain evidence="3">finn</strain>
    </source>
</reference>
<dbReference type="OrthoDB" id="10250120at2759"/>
<comment type="caution">
    <text evidence="2">The sequence shown here is derived from an EMBL/GenBank/DDBJ whole genome shotgun (WGS) entry which is preliminary data.</text>
</comment>
<evidence type="ECO:0000256" key="1">
    <source>
        <dbReference type="SAM" id="Coils"/>
    </source>
</evidence>
<sequence length="456" mass="53546">MNNKRIQNFLNENIPEWFEEERMQTLFTAFREVKDENYDKLFIDSNNDKVFFWKNLIFLLQQEKLLNQNDNLLTFPGKNLDQIFVRNGLTPSCIGSVINELQKNGEIMELNNYNSLTDWKLIKLIFSPITWGFSKILGVNDSSNSELKDVIYLNITILKQICEEILNSHYNLNFYKIDNLITKNNFINKYKTINLNDKILTLSEFDIEIILNQLQRDNNISLMIQDDITMLKFKEKNSKNKNIEFSSSDINILKLKNQIEMISNQVKQDEDKKDSIQARVMKCIVNKQKVQALYLLKEKKIIQLFIEKKMSSYNTLQDILLKIQSCESNNDILNAMKLGSDTLKQFIEEKNLSVDRIDDVFTYIENTLMDFDEIESSIKQNQSVINNSDEEFEEELDKLLKEEIAKKNNTLNIIKSQHEENKIENKIESTDTSIDFIQNNNESLEKLKEKISAIAI</sequence>
<keyword evidence="3" id="KW-1185">Reference proteome</keyword>
<evidence type="ECO:0000313" key="2">
    <source>
        <dbReference type="EMBL" id="ORX43151.1"/>
    </source>
</evidence>
<dbReference type="AlphaFoldDB" id="A0A1Y1UXU9"/>
<protein>
    <recommendedName>
        <fullName evidence="4">Charged multivesicular body protein 7</fullName>
    </recommendedName>
</protein>
<organism evidence="2 3">
    <name type="scientific">Piromyces finnis</name>
    <dbReference type="NCBI Taxonomy" id="1754191"/>
    <lineage>
        <taxon>Eukaryota</taxon>
        <taxon>Fungi</taxon>
        <taxon>Fungi incertae sedis</taxon>
        <taxon>Chytridiomycota</taxon>
        <taxon>Chytridiomycota incertae sedis</taxon>
        <taxon>Neocallimastigomycetes</taxon>
        <taxon>Neocallimastigales</taxon>
        <taxon>Neocallimastigaceae</taxon>
        <taxon>Piromyces</taxon>
    </lineage>
</organism>
<evidence type="ECO:0000313" key="3">
    <source>
        <dbReference type="Proteomes" id="UP000193719"/>
    </source>
</evidence>
<evidence type="ECO:0008006" key="4">
    <source>
        <dbReference type="Google" id="ProtNLM"/>
    </source>
</evidence>
<dbReference type="GO" id="GO:0007034">
    <property type="term" value="P:vacuolar transport"/>
    <property type="evidence" value="ECO:0007669"/>
    <property type="project" value="InterPro"/>
</dbReference>
<dbReference type="Proteomes" id="UP000193719">
    <property type="component" value="Unassembled WGS sequence"/>
</dbReference>
<dbReference type="InterPro" id="IPR005024">
    <property type="entry name" value="Snf7_fam"/>
</dbReference>
<proteinExistence type="predicted"/>
<dbReference type="Pfam" id="PF03357">
    <property type="entry name" value="Snf7"/>
    <property type="match status" value="1"/>
</dbReference>
<keyword evidence="1" id="KW-0175">Coiled coil</keyword>
<dbReference type="STRING" id="1754191.A0A1Y1UXU9"/>